<comment type="similarity">
    <text evidence="3 9">Belongs to the RFT1 family.</text>
</comment>
<keyword evidence="4 9" id="KW-0812">Transmembrane</keyword>
<evidence type="ECO:0000256" key="3">
    <source>
        <dbReference type="ARBA" id="ARBA00010288"/>
    </source>
</evidence>
<feature type="transmembrane region" description="Helical" evidence="9">
    <location>
        <begin position="380"/>
        <end position="402"/>
    </location>
</feature>
<dbReference type="GO" id="GO:0034203">
    <property type="term" value="P:glycolipid translocation"/>
    <property type="evidence" value="ECO:0007669"/>
    <property type="project" value="TreeGrafter"/>
</dbReference>
<dbReference type="PANTHER" id="PTHR13117">
    <property type="entry name" value="ENDOPLASMIC RETICULUM MULTISPAN TRANSMEMBRANE PROTEIN-RELATED"/>
    <property type="match status" value="1"/>
</dbReference>
<feature type="transmembrane region" description="Helical" evidence="9">
    <location>
        <begin position="18"/>
        <end position="37"/>
    </location>
</feature>
<dbReference type="PANTHER" id="PTHR13117:SF5">
    <property type="entry name" value="PROTEIN RFT1 HOMOLOG"/>
    <property type="match status" value="1"/>
</dbReference>
<proteinExistence type="inferred from homology"/>
<gene>
    <name evidence="10" type="primary">EOG090X04LH</name>
</gene>
<evidence type="ECO:0000313" key="10">
    <source>
        <dbReference type="EMBL" id="CAG4634734.1"/>
    </source>
</evidence>
<organism evidence="10">
    <name type="scientific">Alona affinis</name>
    <dbReference type="NCBI Taxonomy" id="381656"/>
    <lineage>
        <taxon>Eukaryota</taxon>
        <taxon>Metazoa</taxon>
        <taxon>Ecdysozoa</taxon>
        <taxon>Arthropoda</taxon>
        <taxon>Crustacea</taxon>
        <taxon>Branchiopoda</taxon>
        <taxon>Diplostraca</taxon>
        <taxon>Cladocera</taxon>
        <taxon>Anomopoda</taxon>
        <taxon>Chydoridae</taxon>
        <taxon>Alona</taxon>
    </lineage>
</organism>
<comment type="pathway">
    <text evidence="2">Protein modification; protein glycosylation.</text>
</comment>
<feature type="transmembrane region" description="Helical" evidence="9">
    <location>
        <begin position="82"/>
        <end position="107"/>
    </location>
</feature>
<evidence type="ECO:0000256" key="6">
    <source>
        <dbReference type="ARBA" id="ARBA00022989"/>
    </source>
</evidence>
<evidence type="ECO:0000256" key="2">
    <source>
        <dbReference type="ARBA" id="ARBA00004922"/>
    </source>
</evidence>
<feature type="transmembrane region" description="Helical" evidence="9">
    <location>
        <begin position="505"/>
        <end position="525"/>
    </location>
</feature>
<feature type="transmembrane region" description="Helical" evidence="9">
    <location>
        <begin position="153"/>
        <end position="176"/>
    </location>
</feature>
<evidence type="ECO:0000256" key="8">
    <source>
        <dbReference type="ARBA" id="ARBA00045912"/>
    </source>
</evidence>
<evidence type="ECO:0000256" key="9">
    <source>
        <dbReference type="RuleBase" id="RU365067"/>
    </source>
</evidence>
<comment type="subcellular location">
    <subcellularLocation>
        <location evidence="1 9">Endoplasmic reticulum membrane</location>
        <topology evidence="1 9">Multi-pass membrane protein</topology>
    </subcellularLocation>
</comment>
<dbReference type="GO" id="GO:0006488">
    <property type="term" value="P:dolichol-linked oligosaccharide biosynthetic process"/>
    <property type="evidence" value="ECO:0007669"/>
    <property type="project" value="InterPro"/>
</dbReference>
<accession>A0A9N6ZEQ3</accession>
<sequence length="545" mass="61827">MEEDNVLRGSIKSASYNMILQIAFRVITFVLNGLVLHNVDKEVLGILNVRLMLLLMTILFVSREAFRRACMSKTKDHNWPQVINLLWLTVPSVMLCSFVFCYIWLHWLELPSTEHVADYQFSVYVFGISCVIESFTEPVYVFSQAFLYVGWRLFVDMVLLFLRVGTLVVTVLYFPAYTIRSMAYGQFAVSTTLLLLYWLYFHRQFQKKAQMLKNKKVHRGDPLLILPFNSVWDFLPKRVEGQALIGSDLAFLTWGFFKQGILKQLLTEGERYVMTVFAVLSFAEQGVYDVVNNLGSMAARFLFLPIEESSYFYFAQMLNRSVPIEKQPRKEVEQIVDVLRRLLRGLTLLGTTIVVFGYSYSHLLLHLYGGNTLTDGAGPLLLKTHCFAVWLMAVNGVTEAYVFAAMSQEQLDKYNRLMVLLSAIFLGLSWLFSRLFGSVGFILANCVNMALRVGHSLYFINDQYRHWGDNPLHGLLPSKLEAISLITCFVVTASSSVMVYPDSAIIHVGIGAISGLALVGAILFAEPELTQVLISAVKKRLGKSD</sequence>
<name>A0A9N6ZEQ3_9CRUS</name>
<comment type="function">
    <text evidence="8 9">Intramembrane glycolipid transporter that operates in the biosynthetic pathway of dolichol-linked oligosaccharides, the glycan precursors employed in protein asparagine (N)-glycosylation. The sequential addition of sugars to dolichol pyrophosphate produces dolichol-linked oligosaccharides containing fourteen sugars, including two GlcNAcs, nine mannoses and three glucoses. Once assembled, the oligosaccharide is transferred from the lipid to nascent proteins by oligosaccharyltransferases. The assembly of dolichol-linked oligosaccharides begins on the cytosolic side of the endoplasmic reticulum membrane and finishes in its lumen. RFT1 could mediate the translocation of the cytosolically oriented intermediate DolPP-GlcNAc2Man5, produced by ALG11, into the ER lumen where dolichol-linked oligosaccharides assembly continues. However, the intramembrane lipid transporter activity could not be confirmed in vitro.</text>
</comment>
<keyword evidence="5" id="KW-0256">Endoplasmic reticulum</keyword>
<dbReference type="GO" id="GO:0005789">
    <property type="term" value="C:endoplasmic reticulum membrane"/>
    <property type="evidence" value="ECO:0007669"/>
    <property type="project" value="UniProtKB-SubCell"/>
</dbReference>
<protein>
    <recommendedName>
        <fullName evidence="9">Protein RFT1 homolog</fullName>
    </recommendedName>
</protein>
<keyword evidence="6 9" id="KW-1133">Transmembrane helix</keyword>
<feature type="transmembrane region" description="Helical" evidence="9">
    <location>
        <begin position="43"/>
        <end position="61"/>
    </location>
</feature>
<dbReference type="EMBL" id="OC978079">
    <property type="protein sequence ID" value="CAG4634734.1"/>
    <property type="molecule type" value="Genomic_DNA"/>
</dbReference>
<reference evidence="10" key="1">
    <citation type="submission" date="2021-04" db="EMBL/GenBank/DDBJ databases">
        <authorList>
            <person name="Cornetti L."/>
        </authorList>
    </citation>
    <scope>NUCLEOTIDE SEQUENCE</scope>
</reference>
<dbReference type="AlphaFoldDB" id="A0A9N6ZEQ3"/>
<evidence type="ECO:0000256" key="1">
    <source>
        <dbReference type="ARBA" id="ARBA00004477"/>
    </source>
</evidence>
<feature type="transmembrane region" description="Helical" evidence="9">
    <location>
        <begin position="182"/>
        <end position="201"/>
    </location>
</feature>
<feature type="transmembrane region" description="Helical" evidence="9">
    <location>
        <begin position="342"/>
        <end position="360"/>
    </location>
</feature>
<evidence type="ECO:0000256" key="4">
    <source>
        <dbReference type="ARBA" id="ARBA00022692"/>
    </source>
</evidence>
<feature type="transmembrane region" description="Helical" evidence="9">
    <location>
        <begin position="414"/>
        <end position="433"/>
    </location>
</feature>
<dbReference type="Pfam" id="PF04506">
    <property type="entry name" value="Rft-1"/>
    <property type="match status" value="1"/>
</dbReference>
<keyword evidence="7 9" id="KW-0472">Membrane</keyword>
<dbReference type="InterPro" id="IPR007594">
    <property type="entry name" value="RFT1"/>
</dbReference>
<evidence type="ECO:0000256" key="7">
    <source>
        <dbReference type="ARBA" id="ARBA00023136"/>
    </source>
</evidence>
<evidence type="ECO:0000256" key="5">
    <source>
        <dbReference type="ARBA" id="ARBA00022824"/>
    </source>
</evidence>
<feature type="transmembrane region" description="Helical" evidence="9">
    <location>
        <begin position="119"/>
        <end position="141"/>
    </location>
</feature>